<name>A0A811UJM0_CERCA</name>
<organism evidence="2 3">
    <name type="scientific">Ceratitis capitata</name>
    <name type="common">Mediterranean fruit fly</name>
    <name type="synonym">Tephritis capitata</name>
    <dbReference type="NCBI Taxonomy" id="7213"/>
    <lineage>
        <taxon>Eukaryota</taxon>
        <taxon>Metazoa</taxon>
        <taxon>Ecdysozoa</taxon>
        <taxon>Arthropoda</taxon>
        <taxon>Hexapoda</taxon>
        <taxon>Insecta</taxon>
        <taxon>Pterygota</taxon>
        <taxon>Neoptera</taxon>
        <taxon>Endopterygota</taxon>
        <taxon>Diptera</taxon>
        <taxon>Brachycera</taxon>
        <taxon>Muscomorpha</taxon>
        <taxon>Tephritoidea</taxon>
        <taxon>Tephritidae</taxon>
        <taxon>Ceratitis</taxon>
        <taxon>Ceratitis</taxon>
    </lineage>
</organism>
<sequence length="169" mass="19937">MELNIKENPSASLNYILFLRRDKLSTRANAFKTTIKLTELKLSLTNKLISLNKPQIQYMGFQELRALSRQQIFSKKLETAIGQLYSRKKARPDEKKHTLETQCSERLAKQQAKSDEHRKMGEGNESAKVCTARTNIVERMYEWRKLSPEERRRMLAKQRHERLAKQLFL</sequence>
<evidence type="ECO:0000313" key="2">
    <source>
        <dbReference type="EMBL" id="CAD6999004.1"/>
    </source>
</evidence>
<comment type="caution">
    <text evidence="2">The sequence shown here is derived from an EMBL/GenBank/DDBJ whole genome shotgun (WGS) entry which is preliminary data.</text>
</comment>
<proteinExistence type="predicted"/>
<evidence type="ECO:0000313" key="3">
    <source>
        <dbReference type="Proteomes" id="UP000606786"/>
    </source>
</evidence>
<dbReference type="Proteomes" id="UP000606786">
    <property type="component" value="Unassembled WGS sequence"/>
</dbReference>
<evidence type="ECO:0000256" key="1">
    <source>
        <dbReference type="SAM" id="MobiDB-lite"/>
    </source>
</evidence>
<dbReference type="EMBL" id="CAJHJT010000012">
    <property type="protein sequence ID" value="CAD6999004.1"/>
    <property type="molecule type" value="Genomic_DNA"/>
</dbReference>
<dbReference type="AlphaFoldDB" id="A0A811UJM0"/>
<dbReference type="Pfam" id="PF05306">
    <property type="entry name" value="DUF733"/>
    <property type="match status" value="1"/>
</dbReference>
<keyword evidence="3" id="KW-1185">Reference proteome</keyword>
<reference evidence="2" key="1">
    <citation type="submission" date="2020-11" db="EMBL/GenBank/DDBJ databases">
        <authorList>
            <person name="Whitehead M."/>
        </authorList>
    </citation>
    <scope>NUCLEOTIDE SEQUENCE</scope>
    <source>
        <strain evidence="2">EGII</strain>
    </source>
</reference>
<dbReference type="InterPro" id="IPR007970">
    <property type="entry name" value="DUF733"/>
</dbReference>
<feature type="compositionally biased region" description="Basic and acidic residues" evidence="1">
    <location>
        <begin position="106"/>
        <end position="122"/>
    </location>
</feature>
<accession>A0A811UJM0</accession>
<gene>
    <name evidence="2" type="ORF">CCAP1982_LOCUS7551</name>
</gene>
<protein>
    <submittedName>
        <fullName evidence="2">(Mediterranean fruit fly) hypothetical protein</fullName>
    </submittedName>
</protein>
<feature type="region of interest" description="Disordered" evidence="1">
    <location>
        <begin position="105"/>
        <end position="126"/>
    </location>
</feature>